<reference evidence="2 3" key="1">
    <citation type="journal article" date="2021" name="Commun. Biol.">
        <title>The genome of Shorea leprosula (Dipterocarpaceae) highlights the ecological relevance of drought in aseasonal tropical rainforests.</title>
        <authorList>
            <person name="Ng K.K.S."/>
            <person name="Kobayashi M.J."/>
            <person name="Fawcett J.A."/>
            <person name="Hatakeyama M."/>
            <person name="Paape T."/>
            <person name="Ng C.H."/>
            <person name="Ang C.C."/>
            <person name="Tnah L.H."/>
            <person name="Lee C.T."/>
            <person name="Nishiyama T."/>
            <person name="Sese J."/>
            <person name="O'Brien M.J."/>
            <person name="Copetti D."/>
            <person name="Mohd Noor M.I."/>
            <person name="Ong R.C."/>
            <person name="Putra M."/>
            <person name="Sireger I.Z."/>
            <person name="Indrioko S."/>
            <person name="Kosugi Y."/>
            <person name="Izuno A."/>
            <person name="Isagi Y."/>
            <person name="Lee S.L."/>
            <person name="Shimizu K.K."/>
        </authorList>
    </citation>
    <scope>NUCLEOTIDE SEQUENCE [LARGE SCALE GENOMIC DNA]</scope>
    <source>
        <strain evidence="2">214</strain>
    </source>
</reference>
<comment type="caution">
    <text evidence="2">The sequence shown here is derived from an EMBL/GenBank/DDBJ whole genome shotgun (WGS) entry which is preliminary data.</text>
</comment>
<accession>A0AAV5J2G2</accession>
<feature type="compositionally biased region" description="Basic residues" evidence="1">
    <location>
        <begin position="22"/>
        <end position="36"/>
    </location>
</feature>
<name>A0AAV5J2G2_9ROSI</name>
<proteinExistence type="predicted"/>
<evidence type="ECO:0000313" key="2">
    <source>
        <dbReference type="EMBL" id="GKV07075.1"/>
    </source>
</evidence>
<evidence type="ECO:0000313" key="3">
    <source>
        <dbReference type="Proteomes" id="UP001054252"/>
    </source>
</evidence>
<keyword evidence="3" id="KW-1185">Reference proteome</keyword>
<evidence type="ECO:0000256" key="1">
    <source>
        <dbReference type="SAM" id="MobiDB-lite"/>
    </source>
</evidence>
<dbReference type="EMBL" id="BPVZ01000026">
    <property type="protein sequence ID" value="GKV07075.1"/>
    <property type="molecule type" value="Genomic_DNA"/>
</dbReference>
<dbReference type="AlphaFoldDB" id="A0AAV5J2G2"/>
<dbReference type="Proteomes" id="UP001054252">
    <property type="component" value="Unassembled WGS sequence"/>
</dbReference>
<organism evidence="2 3">
    <name type="scientific">Rubroshorea leprosula</name>
    <dbReference type="NCBI Taxonomy" id="152421"/>
    <lineage>
        <taxon>Eukaryota</taxon>
        <taxon>Viridiplantae</taxon>
        <taxon>Streptophyta</taxon>
        <taxon>Embryophyta</taxon>
        <taxon>Tracheophyta</taxon>
        <taxon>Spermatophyta</taxon>
        <taxon>Magnoliopsida</taxon>
        <taxon>eudicotyledons</taxon>
        <taxon>Gunneridae</taxon>
        <taxon>Pentapetalae</taxon>
        <taxon>rosids</taxon>
        <taxon>malvids</taxon>
        <taxon>Malvales</taxon>
        <taxon>Dipterocarpaceae</taxon>
        <taxon>Rubroshorea</taxon>
    </lineage>
</organism>
<feature type="region of interest" description="Disordered" evidence="1">
    <location>
        <begin position="13"/>
        <end position="45"/>
    </location>
</feature>
<sequence>MYVYKVNGIDRFLSTPCSSRMSPKHQPPKTRARTKRRETDHHQHL</sequence>
<gene>
    <name evidence="2" type="ORF">SLEP1_g18882</name>
</gene>
<protein>
    <submittedName>
        <fullName evidence="2">Uncharacterized protein</fullName>
    </submittedName>
</protein>